<dbReference type="Gene3D" id="4.10.80.30">
    <property type="entry name" value="DNA polymerase, domain 6"/>
    <property type="match status" value="1"/>
</dbReference>
<dbReference type="OrthoDB" id="977752at2"/>
<dbReference type="EMBL" id="JQCR01000003">
    <property type="protein sequence ID" value="KGE16914.1"/>
    <property type="molecule type" value="Genomic_DNA"/>
</dbReference>
<dbReference type="Proteomes" id="UP000029734">
    <property type="component" value="Unassembled WGS sequence"/>
</dbReference>
<dbReference type="PRINTS" id="PR01002">
    <property type="entry name" value="FLGFLGJ"/>
</dbReference>
<proteinExistence type="predicted"/>
<reference evidence="4 5" key="1">
    <citation type="submission" date="2014-08" db="EMBL/GenBank/DDBJ databases">
        <authorList>
            <person name="den Bakker H.C."/>
        </authorList>
    </citation>
    <scope>NUCLEOTIDE SEQUENCE [LARGE SCALE GENOMIC DNA]</scope>
    <source>
        <strain evidence="4 5">DSM 18334</strain>
    </source>
</reference>
<name>A0A098M363_9BACL</name>
<feature type="coiled-coil region" evidence="2">
    <location>
        <begin position="162"/>
        <end position="196"/>
    </location>
</feature>
<comment type="caution">
    <text evidence="4">The sequence shown here is derived from an EMBL/GenBank/DDBJ whole genome shotgun (WGS) entry which is preliminary data.</text>
</comment>
<dbReference type="Gene3D" id="1.10.530.10">
    <property type="match status" value="1"/>
</dbReference>
<evidence type="ECO:0000256" key="2">
    <source>
        <dbReference type="SAM" id="Coils"/>
    </source>
</evidence>
<evidence type="ECO:0000313" key="5">
    <source>
        <dbReference type="Proteomes" id="UP000029734"/>
    </source>
</evidence>
<feature type="domain" description="Mannosyl-glycoprotein endo-beta-N-acetylglucosamidase-like" evidence="3">
    <location>
        <begin position="2"/>
        <end position="152"/>
    </location>
</feature>
<dbReference type="AlphaFoldDB" id="A0A098M363"/>
<dbReference type="STRING" id="268407.PWYN_19760"/>
<sequence>MTKAEFIATITPLAIQSMQRSNVPASLIIAQGALESAWGNSGLTVKANNLFGIKGSGPAGSVTARTTEYVKGKAVKVNAAFRAYNHWGESISDHSEILVNGVSWNRNLYRKVIGASGKTAAREVAAAGYATDPNYAIKLIDIMDRYNLYQYDNQLEGEDEMSVEDKKELADLKAELQELRRALIVLEEHMTLMESRSVMHIPSWAEPAVKAALSAGLLDTPEGGSYDFYRILTVLNRAGLLVEVKEG</sequence>
<dbReference type="PANTHER" id="PTHR33308">
    <property type="entry name" value="PEPTIDOGLYCAN HYDROLASE FLGJ"/>
    <property type="match status" value="1"/>
</dbReference>
<organism evidence="4 5">
    <name type="scientific">Paenibacillus wynnii</name>
    <dbReference type="NCBI Taxonomy" id="268407"/>
    <lineage>
        <taxon>Bacteria</taxon>
        <taxon>Bacillati</taxon>
        <taxon>Bacillota</taxon>
        <taxon>Bacilli</taxon>
        <taxon>Bacillales</taxon>
        <taxon>Paenibacillaceae</taxon>
        <taxon>Paenibacillus</taxon>
    </lineage>
</organism>
<dbReference type="GO" id="GO:0004040">
    <property type="term" value="F:amidase activity"/>
    <property type="evidence" value="ECO:0007669"/>
    <property type="project" value="InterPro"/>
</dbReference>
<gene>
    <name evidence="4" type="ORF">PWYN_19760</name>
</gene>
<keyword evidence="2" id="KW-0175">Coiled coil</keyword>
<dbReference type="RefSeq" id="WP_036655247.1">
    <property type="nucleotide sequence ID" value="NZ_JQCR01000003.1"/>
</dbReference>
<dbReference type="InterPro" id="IPR002901">
    <property type="entry name" value="MGlyc_endo_b_GlcNAc-like_dom"/>
</dbReference>
<dbReference type="eggNOG" id="COG1705">
    <property type="taxonomic scope" value="Bacteria"/>
</dbReference>
<reference evidence="4 5" key="2">
    <citation type="submission" date="2014-10" db="EMBL/GenBank/DDBJ databases">
        <title>Comparative genomics of the Paenibacillus odorifer group.</title>
        <authorList>
            <person name="Tsai Y.-C."/>
            <person name="Martin N."/>
            <person name="Korlach J."/>
            <person name="Wiedmann M."/>
        </authorList>
    </citation>
    <scope>NUCLEOTIDE SEQUENCE [LARGE SCALE GENOMIC DNA]</scope>
    <source>
        <strain evidence="4 5">DSM 18334</strain>
    </source>
</reference>
<keyword evidence="5" id="KW-1185">Reference proteome</keyword>
<evidence type="ECO:0000313" key="4">
    <source>
        <dbReference type="EMBL" id="KGE16914.1"/>
    </source>
</evidence>
<dbReference type="Pfam" id="PF01832">
    <property type="entry name" value="Glucosaminidase"/>
    <property type="match status" value="1"/>
</dbReference>
<dbReference type="SMART" id="SM00047">
    <property type="entry name" value="LYZ2"/>
    <property type="match status" value="1"/>
</dbReference>
<keyword evidence="1" id="KW-0378">Hydrolase</keyword>
<dbReference type="PANTHER" id="PTHR33308:SF9">
    <property type="entry name" value="PEPTIDOGLYCAN HYDROLASE FLGJ"/>
    <property type="match status" value="1"/>
</dbReference>
<evidence type="ECO:0000259" key="3">
    <source>
        <dbReference type="SMART" id="SM00047"/>
    </source>
</evidence>
<evidence type="ECO:0000256" key="1">
    <source>
        <dbReference type="ARBA" id="ARBA00022801"/>
    </source>
</evidence>
<protein>
    <recommendedName>
        <fullName evidence="3">Mannosyl-glycoprotein endo-beta-N-acetylglucosamidase-like domain-containing protein</fullName>
    </recommendedName>
</protein>
<accession>A0A098M363</accession>
<dbReference type="InterPro" id="IPR051056">
    <property type="entry name" value="Glycosyl_Hydrolase_73"/>
</dbReference>